<keyword evidence="3" id="KW-0206">Cytoskeleton</keyword>
<dbReference type="RefSeq" id="XP_029650784.1">
    <property type="nucleotide sequence ID" value="XM_029794924.2"/>
</dbReference>
<dbReference type="InterPro" id="IPR029358">
    <property type="entry name" value="CFAP96"/>
</dbReference>
<dbReference type="Pfam" id="PF15239">
    <property type="entry name" value="CFAP96-like"/>
    <property type="match status" value="1"/>
</dbReference>
<evidence type="ECO:0000313" key="8">
    <source>
        <dbReference type="RefSeq" id="XP_029650784.1"/>
    </source>
</evidence>
<evidence type="ECO:0000256" key="3">
    <source>
        <dbReference type="ARBA" id="ARBA00023212"/>
    </source>
</evidence>
<reference evidence="8" key="1">
    <citation type="submission" date="2025-08" db="UniProtKB">
        <authorList>
            <consortium name="RefSeq"/>
        </authorList>
    </citation>
    <scope>IDENTIFICATION</scope>
</reference>
<name>A0A6P7TH16_9MOLL</name>
<keyword evidence="7" id="KW-1185">Reference proteome</keyword>
<gene>
    <name evidence="8" type="primary">LOC115224121</name>
</gene>
<evidence type="ECO:0000256" key="1">
    <source>
        <dbReference type="ARBA" id="ARBA00004300"/>
    </source>
</evidence>
<keyword evidence="2" id="KW-0963">Cytoplasm</keyword>
<comment type="similarity">
    <text evidence="4">Belongs to the CFAP96 family.</text>
</comment>
<dbReference type="PANTHER" id="PTHR31144:SF1">
    <property type="entry name" value="UPF0602 PROTEIN C4ORF47"/>
    <property type="match status" value="1"/>
</dbReference>
<evidence type="ECO:0000313" key="7">
    <source>
        <dbReference type="Proteomes" id="UP000515154"/>
    </source>
</evidence>
<accession>A0A6P7TH16</accession>
<dbReference type="GO" id="GO:0005881">
    <property type="term" value="C:cytoplasmic microtubule"/>
    <property type="evidence" value="ECO:0007669"/>
    <property type="project" value="TreeGrafter"/>
</dbReference>
<evidence type="ECO:0000256" key="4">
    <source>
        <dbReference type="ARBA" id="ARBA00035656"/>
    </source>
</evidence>
<comment type="subcellular location">
    <subcellularLocation>
        <location evidence="1">Cytoplasm</location>
        <location evidence="1">Cytoskeleton</location>
        <location evidence="1">Microtubule organizing center</location>
        <location evidence="1">Centrosome</location>
    </subcellularLocation>
</comment>
<sequence length="308" mass="34675">MDMDRIGLFSEMSYITIGDTYKEHRPGPRIKGKNFYVPGEKKISATQAGYFTETFSRVMDGEAYCDPVRLARQYRQKESKKNLGKEFIPSSGFKTSCGVGSYYGTIGGPVPALSPTPKPAPPFKPSLRNIFTNPPKKGTGYGYAEVTLNPYPKYLSDPISECKADYMKEYKHHKTLMKNGPFRLNMHPEDYFTVNPFKVPSGITLSKHKTGEEKRKPLKPLKPFIPSSVGQKDGGMKAGTFDQYPTHSVNEYVKVKEGRPIHVVNKSGNVFVPLKQEKSRPTTSILQQNILKTMNSQNYKTIESVMSY</sequence>
<feature type="region of interest" description="Disordered" evidence="6">
    <location>
        <begin position="208"/>
        <end position="229"/>
    </location>
</feature>
<dbReference type="KEGG" id="osn:115224121"/>
<organism evidence="7 8">
    <name type="scientific">Octopus sinensis</name>
    <name type="common">East Asian common octopus</name>
    <dbReference type="NCBI Taxonomy" id="2607531"/>
    <lineage>
        <taxon>Eukaryota</taxon>
        <taxon>Metazoa</taxon>
        <taxon>Spiralia</taxon>
        <taxon>Lophotrochozoa</taxon>
        <taxon>Mollusca</taxon>
        <taxon>Cephalopoda</taxon>
        <taxon>Coleoidea</taxon>
        <taxon>Octopodiformes</taxon>
        <taxon>Octopoda</taxon>
        <taxon>Incirrata</taxon>
        <taxon>Octopodidae</taxon>
        <taxon>Octopus</taxon>
    </lineage>
</organism>
<protein>
    <recommendedName>
        <fullName evidence="5">Cilia-and flagella-associated protein 96</fullName>
    </recommendedName>
</protein>
<dbReference type="Proteomes" id="UP000515154">
    <property type="component" value="Linkage group LG24"/>
</dbReference>
<evidence type="ECO:0000256" key="6">
    <source>
        <dbReference type="SAM" id="MobiDB-lite"/>
    </source>
</evidence>
<proteinExistence type="inferred from homology"/>
<evidence type="ECO:0000256" key="5">
    <source>
        <dbReference type="ARBA" id="ARBA00035693"/>
    </source>
</evidence>
<evidence type="ECO:0000256" key="2">
    <source>
        <dbReference type="ARBA" id="ARBA00022490"/>
    </source>
</evidence>
<dbReference type="PANTHER" id="PTHR31144">
    <property type="entry name" value="UPF0602 PROTEIN C4ORF47"/>
    <property type="match status" value="1"/>
</dbReference>
<dbReference type="AlphaFoldDB" id="A0A6P7TH16"/>
<dbReference type="GO" id="GO:0005813">
    <property type="term" value="C:centrosome"/>
    <property type="evidence" value="ECO:0007669"/>
    <property type="project" value="UniProtKB-SubCell"/>
</dbReference>